<proteinExistence type="predicted"/>
<evidence type="ECO:0000313" key="2">
    <source>
        <dbReference type="EMBL" id="QHS63546.1"/>
    </source>
</evidence>
<dbReference type="InterPro" id="IPR025868">
    <property type="entry name" value="Zn_ribbon_dom_put"/>
</dbReference>
<dbReference type="EMBL" id="CP048113">
    <property type="protein sequence ID" value="QHS63546.1"/>
    <property type="molecule type" value="Genomic_DNA"/>
</dbReference>
<evidence type="ECO:0000259" key="1">
    <source>
        <dbReference type="Pfam" id="PF12674"/>
    </source>
</evidence>
<organism evidence="2 3">
    <name type="scientific">Chitinophaga agri</name>
    <dbReference type="NCBI Taxonomy" id="2703787"/>
    <lineage>
        <taxon>Bacteria</taxon>
        <taxon>Pseudomonadati</taxon>
        <taxon>Bacteroidota</taxon>
        <taxon>Chitinophagia</taxon>
        <taxon>Chitinophagales</taxon>
        <taxon>Chitinophagaceae</taxon>
        <taxon>Chitinophaga</taxon>
    </lineage>
</organism>
<keyword evidence="3" id="KW-1185">Reference proteome</keyword>
<evidence type="ECO:0000313" key="3">
    <source>
        <dbReference type="Proteomes" id="UP000476411"/>
    </source>
</evidence>
<dbReference type="KEGG" id="chih:GWR21_29375"/>
<gene>
    <name evidence="2" type="ORF">GWR21_29375</name>
</gene>
<accession>A0A6B9ZNH0</accession>
<dbReference type="Proteomes" id="UP000476411">
    <property type="component" value="Chromosome"/>
</dbReference>
<dbReference type="RefSeq" id="WP_162335262.1">
    <property type="nucleotide sequence ID" value="NZ_CP048113.1"/>
</dbReference>
<name>A0A6B9ZNH0_9BACT</name>
<sequence length="91" mass="10610">MQPQLFCQSCTLPIDDIENRGTERDGSKSDLYCKYCYQAGAFTDPDMTLERMKEIAETEMRKNNLQENIIRQSIDMIPRLKRWQRSSLAGS</sequence>
<feature type="domain" description="Putative zinc ribbon" evidence="1">
    <location>
        <begin position="6"/>
        <end position="84"/>
    </location>
</feature>
<reference evidence="2 3" key="1">
    <citation type="submission" date="2020-01" db="EMBL/GenBank/DDBJ databases">
        <title>Complete genome sequence of Chitinophaga sp. H33E-04 isolated from quinoa roots.</title>
        <authorList>
            <person name="Weon H.-Y."/>
            <person name="Lee S.A."/>
        </authorList>
    </citation>
    <scope>NUCLEOTIDE SEQUENCE [LARGE SCALE GENOMIC DNA]</scope>
    <source>
        <strain evidence="2 3">H33E-04</strain>
    </source>
</reference>
<dbReference type="Pfam" id="PF12674">
    <property type="entry name" value="Zn_ribbon_2"/>
    <property type="match status" value="1"/>
</dbReference>
<dbReference type="AlphaFoldDB" id="A0A6B9ZNH0"/>
<protein>
    <recommendedName>
        <fullName evidence="1">Putative zinc ribbon domain-containing protein</fullName>
    </recommendedName>
</protein>